<feature type="transmembrane region" description="Helical" evidence="1">
    <location>
        <begin position="283"/>
        <end position="306"/>
    </location>
</feature>
<feature type="transmembrane region" description="Helical" evidence="1">
    <location>
        <begin position="96"/>
        <end position="117"/>
    </location>
</feature>
<organism evidence="2 3">
    <name type="scientific">Pedobacter miscanthi</name>
    <dbReference type="NCBI Taxonomy" id="2259170"/>
    <lineage>
        <taxon>Bacteria</taxon>
        <taxon>Pseudomonadati</taxon>
        <taxon>Bacteroidota</taxon>
        <taxon>Sphingobacteriia</taxon>
        <taxon>Sphingobacteriales</taxon>
        <taxon>Sphingobacteriaceae</taxon>
        <taxon>Pedobacter</taxon>
    </lineage>
</organism>
<reference evidence="2 3" key="1">
    <citation type="submission" date="2018-07" db="EMBL/GenBank/DDBJ databases">
        <title>A draft genome of a endophytic bacteria, a new species of Pedobacter.</title>
        <authorList>
            <person name="Zhang Z.D."/>
            <person name="Chen Z.J."/>
        </authorList>
    </citation>
    <scope>NUCLEOTIDE SEQUENCE [LARGE SCALE GENOMIC DNA]</scope>
    <source>
        <strain evidence="2 3">RS10</strain>
    </source>
</reference>
<evidence type="ECO:0000313" key="2">
    <source>
        <dbReference type="EMBL" id="RBQ03562.1"/>
    </source>
</evidence>
<name>A0A366KRV8_9SPHI</name>
<evidence type="ECO:0000313" key="3">
    <source>
        <dbReference type="Proteomes" id="UP000252081"/>
    </source>
</evidence>
<feature type="transmembrane region" description="Helical" evidence="1">
    <location>
        <begin position="67"/>
        <end position="84"/>
    </location>
</feature>
<keyword evidence="1" id="KW-0472">Membrane</keyword>
<keyword evidence="3" id="KW-1185">Reference proteome</keyword>
<protein>
    <recommendedName>
        <fullName evidence="4">EpsG family protein</fullName>
    </recommendedName>
</protein>
<keyword evidence="1" id="KW-1133">Transmembrane helix</keyword>
<comment type="caution">
    <text evidence="2">The sequence shown here is derived from an EMBL/GenBank/DDBJ whole genome shotgun (WGS) entry which is preliminary data.</text>
</comment>
<feature type="transmembrane region" description="Helical" evidence="1">
    <location>
        <begin position="5"/>
        <end position="23"/>
    </location>
</feature>
<accession>A0A366KRV8</accession>
<gene>
    <name evidence="2" type="ORF">DRW42_21385</name>
</gene>
<dbReference type="InterPro" id="IPR049458">
    <property type="entry name" value="EpsG-like"/>
</dbReference>
<dbReference type="AlphaFoldDB" id="A0A366KRV8"/>
<feature type="transmembrane region" description="Helical" evidence="1">
    <location>
        <begin position="219"/>
        <end position="237"/>
    </location>
</feature>
<dbReference type="EMBL" id="QNQU01000021">
    <property type="protein sequence ID" value="RBQ03562.1"/>
    <property type="molecule type" value="Genomic_DNA"/>
</dbReference>
<feature type="transmembrane region" description="Helical" evidence="1">
    <location>
        <begin position="244"/>
        <end position="263"/>
    </location>
</feature>
<keyword evidence="1" id="KW-0812">Transmembrane</keyword>
<dbReference type="Pfam" id="PF14897">
    <property type="entry name" value="EpsG"/>
    <property type="match status" value="1"/>
</dbReference>
<feature type="transmembrane region" description="Helical" evidence="1">
    <location>
        <begin position="145"/>
        <end position="165"/>
    </location>
</feature>
<dbReference type="Proteomes" id="UP000252081">
    <property type="component" value="Unassembled WGS sequence"/>
</dbReference>
<evidence type="ECO:0000256" key="1">
    <source>
        <dbReference type="SAM" id="Phobius"/>
    </source>
</evidence>
<sequence length="310" mass="36159">MLKKYIIFFISIFFWLITAYRLSPSMYDLGYDFISTQEQFPNDVASGYGIWNWLSLFISSIGLDFDIYWILISAIFGYSVYLYLKRFSSNSDFKQSKLLYFLLLLFLFGYVLPWYSFAHVRYGTAVLFSAAALTYKDKKYKYGTIFFAGLIHSLVFLFLAIYLIAKIKFVKKYFFQIMLPIGAISFFYKDKILLLMLSTLSYDNYTNDLLQFDSSSQNAIIVLRIIVISLAILFVVDKLGYSKVFLGILTALYTVLAILTPFSGRFVELLYPNILPRLKTYNLSVLVVFFILLLAESFFSIMRVIFHYDI</sequence>
<proteinExistence type="predicted"/>
<feature type="transmembrane region" description="Helical" evidence="1">
    <location>
        <begin position="177"/>
        <end position="199"/>
    </location>
</feature>
<evidence type="ECO:0008006" key="4">
    <source>
        <dbReference type="Google" id="ProtNLM"/>
    </source>
</evidence>